<dbReference type="Gene3D" id="3.30.70.3570">
    <property type="entry name" value="MvaI/BcnI restriction endonuclease, recognition domain"/>
    <property type="match status" value="1"/>
</dbReference>
<dbReference type="Pfam" id="PF15515">
    <property type="entry name" value="MvaI_BcnI"/>
    <property type="match status" value="1"/>
</dbReference>
<sequence length="236" mass="26213">MIKHLSRSAIINEVKLAILASPHPNTSQADGRAGLLLENILGIGGGNHDVADAVGFELKTSINPNTPLTLFHKEALPRGSCTTLVHRFGWPAEYGEEKHPVKSFRATIYGSWKSQYEPVTLNIVADNEHVSIMSGEERVAFWDSNDLVASASAKLRNMMLVFAKDNKDGTISFTSALLLENFQPFKFIKAIESGHVAIEYDARTKPNSKTIRNHGTKFRIREKDLPLIYTKAEKII</sequence>
<dbReference type="Proteomes" id="UP001477870">
    <property type="component" value="Unassembled WGS sequence"/>
</dbReference>
<proteinExistence type="predicted"/>
<name>A0ABU9TAC1_9HYPH</name>
<keyword evidence="2" id="KW-0540">Nuclease</keyword>
<reference evidence="2 3" key="1">
    <citation type="submission" date="2024-03" db="EMBL/GenBank/DDBJ databases">
        <title>Community enrichment and isolation of bacterial strains for fucoidan degradation.</title>
        <authorList>
            <person name="Sichert A."/>
        </authorList>
    </citation>
    <scope>NUCLEOTIDE SEQUENCE [LARGE SCALE GENOMIC DNA]</scope>
    <source>
        <strain evidence="2 3">AS62</strain>
    </source>
</reference>
<dbReference type="GO" id="GO:0004519">
    <property type="term" value="F:endonuclease activity"/>
    <property type="evidence" value="ECO:0007669"/>
    <property type="project" value="UniProtKB-KW"/>
</dbReference>
<evidence type="ECO:0000313" key="3">
    <source>
        <dbReference type="Proteomes" id="UP001477870"/>
    </source>
</evidence>
<dbReference type="InterPro" id="IPR043005">
    <property type="entry name" value="MvaI_BcnI_rec"/>
</dbReference>
<dbReference type="InterPro" id="IPR029127">
    <property type="entry name" value="MvaI_BcnI"/>
</dbReference>
<protein>
    <submittedName>
        <fullName evidence="2">MvaI/BcnI family restriction endonuclease</fullName>
    </submittedName>
</protein>
<dbReference type="EMBL" id="JBBMQO010000010">
    <property type="protein sequence ID" value="MEM5503074.1"/>
    <property type="molecule type" value="Genomic_DNA"/>
</dbReference>
<evidence type="ECO:0000313" key="2">
    <source>
        <dbReference type="EMBL" id="MEM5503074.1"/>
    </source>
</evidence>
<organism evidence="2 3">
    <name type="scientific">Ahrensia kielensis</name>
    <dbReference type="NCBI Taxonomy" id="76980"/>
    <lineage>
        <taxon>Bacteria</taxon>
        <taxon>Pseudomonadati</taxon>
        <taxon>Pseudomonadota</taxon>
        <taxon>Alphaproteobacteria</taxon>
        <taxon>Hyphomicrobiales</taxon>
        <taxon>Ahrensiaceae</taxon>
        <taxon>Ahrensia</taxon>
    </lineage>
</organism>
<gene>
    <name evidence="2" type="ORF">WNY59_15915</name>
</gene>
<evidence type="ECO:0000259" key="1">
    <source>
        <dbReference type="Pfam" id="PF15515"/>
    </source>
</evidence>
<dbReference type="InterPro" id="IPR043004">
    <property type="entry name" value="MvaI_BcnI_cat"/>
</dbReference>
<keyword evidence="2" id="KW-0378">Hydrolase</keyword>
<accession>A0ABU9TAC1</accession>
<dbReference type="Gene3D" id="3.40.210.20">
    <property type="entry name" value="MvaI/BcnI restriction endonuclease, catalytic domain"/>
    <property type="match status" value="1"/>
</dbReference>
<dbReference type="RefSeq" id="WP_342849261.1">
    <property type="nucleotide sequence ID" value="NZ_JBBMQO010000010.1"/>
</dbReference>
<keyword evidence="3" id="KW-1185">Reference proteome</keyword>
<keyword evidence="2" id="KW-0255">Endonuclease</keyword>
<comment type="caution">
    <text evidence="2">The sequence shown here is derived from an EMBL/GenBank/DDBJ whole genome shotgun (WGS) entry which is preliminary data.</text>
</comment>
<feature type="domain" description="MvaI/BcnI restriction endonuclease" evidence="1">
    <location>
        <begin position="24"/>
        <end position="229"/>
    </location>
</feature>